<dbReference type="InterPro" id="IPR019749">
    <property type="entry name" value="Band_41_domain"/>
</dbReference>
<dbReference type="EMBL" id="JBJKFK010000837">
    <property type="protein sequence ID" value="KAL3315059.1"/>
    <property type="molecule type" value="Genomic_DNA"/>
</dbReference>
<feature type="domain" description="FERM" evidence="1">
    <location>
        <begin position="1"/>
        <end position="267"/>
    </location>
</feature>
<dbReference type="Pfam" id="PF09379">
    <property type="entry name" value="FERM_N"/>
    <property type="match status" value="1"/>
</dbReference>
<dbReference type="SMART" id="SM00295">
    <property type="entry name" value="B41"/>
    <property type="match status" value="1"/>
</dbReference>
<dbReference type="Proteomes" id="UP001626550">
    <property type="component" value="Unassembled WGS sequence"/>
</dbReference>
<evidence type="ECO:0000313" key="3">
    <source>
        <dbReference type="Proteomes" id="UP001626550"/>
    </source>
</evidence>
<dbReference type="SUPFAM" id="SSF54236">
    <property type="entry name" value="Ubiquitin-like"/>
    <property type="match status" value="1"/>
</dbReference>
<dbReference type="Gene3D" id="2.30.29.30">
    <property type="entry name" value="Pleckstrin-homology domain (PH domain)/Phosphotyrosine-binding domain (PTB)"/>
    <property type="match status" value="1"/>
</dbReference>
<comment type="caution">
    <text evidence="2">The sequence shown here is derived from an EMBL/GenBank/DDBJ whole genome shotgun (WGS) entry which is preliminary data.</text>
</comment>
<dbReference type="FunFam" id="2.30.29.30:FF:000002">
    <property type="entry name" value="Band 4.1-like protein 5 isoform 1"/>
    <property type="match status" value="1"/>
</dbReference>
<dbReference type="SUPFAM" id="SSF50729">
    <property type="entry name" value="PH domain-like"/>
    <property type="match status" value="1"/>
</dbReference>
<dbReference type="Gene3D" id="3.10.20.90">
    <property type="entry name" value="Phosphatidylinositol 3-kinase Catalytic Subunit, Chain A, domain 1"/>
    <property type="match status" value="1"/>
</dbReference>
<name>A0ABD2Q661_9PLAT</name>
<dbReference type="InterPro" id="IPR000299">
    <property type="entry name" value="FERM_domain"/>
</dbReference>
<reference evidence="2 3" key="1">
    <citation type="submission" date="2024-11" db="EMBL/GenBank/DDBJ databases">
        <title>Adaptive evolution of stress response genes in parasites aligns with host niche diversity.</title>
        <authorList>
            <person name="Hahn C."/>
            <person name="Resl P."/>
        </authorList>
    </citation>
    <scope>NUCLEOTIDE SEQUENCE [LARGE SCALE GENOMIC DNA]</scope>
    <source>
        <strain evidence="2">EGGRZ-B1_66</strain>
        <tissue evidence="2">Body</tissue>
    </source>
</reference>
<dbReference type="SMART" id="SM01195">
    <property type="entry name" value="FA"/>
    <property type="match status" value="1"/>
</dbReference>
<dbReference type="PRINTS" id="PR00935">
    <property type="entry name" value="BAND41"/>
</dbReference>
<dbReference type="Pfam" id="PF08736">
    <property type="entry name" value="FA"/>
    <property type="match status" value="1"/>
</dbReference>
<protein>
    <submittedName>
        <fullName evidence="2">FERM domain-containing protein 7</fullName>
    </submittedName>
</protein>
<evidence type="ECO:0000313" key="2">
    <source>
        <dbReference type="EMBL" id="KAL3315059.1"/>
    </source>
</evidence>
<dbReference type="SMART" id="SM01196">
    <property type="entry name" value="FERM_C"/>
    <property type="match status" value="1"/>
</dbReference>
<organism evidence="2 3">
    <name type="scientific">Cichlidogyrus casuarinus</name>
    <dbReference type="NCBI Taxonomy" id="1844966"/>
    <lineage>
        <taxon>Eukaryota</taxon>
        <taxon>Metazoa</taxon>
        <taxon>Spiralia</taxon>
        <taxon>Lophotrochozoa</taxon>
        <taxon>Platyhelminthes</taxon>
        <taxon>Monogenea</taxon>
        <taxon>Monopisthocotylea</taxon>
        <taxon>Dactylogyridea</taxon>
        <taxon>Ancyrocephalidae</taxon>
        <taxon>Cichlidogyrus</taxon>
    </lineage>
</organism>
<dbReference type="InterPro" id="IPR018979">
    <property type="entry name" value="FERM_N"/>
</dbReference>
<dbReference type="FunFam" id="1.20.80.10:FF:000005">
    <property type="entry name" value="FERM, RhoGEF and pleckstrin domain-containing protein 1"/>
    <property type="match status" value="1"/>
</dbReference>
<dbReference type="Pfam" id="PF09380">
    <property type="entry name" value="FERM_C"/>
    <property type="match status" value="1"/>
</dbReference>
<dbReference type="InterPro" id="IPR014352">
    <property type="entry name" value="FERM/acyl-CoA-bd_prot_sf"/>
</dbReference>
<dbReference type="PANTHER" id="PTHR45858">
    <property type="entry name" value="FERM DOMAIN CONTAINING PROTEIN"/>
    <property type="match status" value="1"/>
</dbReference>
<dbReference type="PROSITE" id="PS50057">
    <property type="entry name" value="FERM_3"/>
    <property type="match status" value="1"/>
</dbReference>
<evidence type="ECO:0000259" key="1">
    <source>
        <dbReference type="PROSITE" id="PS50057"/>
    </source>
</evidence>
<dbReference type="InterPro" id="IPR035963">
    <property type="entry name" value="FERM_2"/>
</dbReference>
<dbReference type="SUPFAM" id="SSF47031">
    <property type="entry name" value="Second domain of FERM"/>
    <property type="match status" value="1"/>
</dbReference>
<dbReference type="PANTHER" id="PTHR45858:SF5">
    <property type="entry name" value="MOESIN_EZRIN_RADIXIN HOMOLOG 1"/>
    <property type="match status" value="1"/>
</dbReference>
<keyword evidence="3" id="KW-1185">Reference proteome</keyword>
<proteinExistence type="predicted"/>
<dbReference type="CDD" id="cd14473">
    <property type="entry name" value="FERM_B-lobe"/>
    <property type="match status" value="1"/>
</dbReference>
<dbReference type="Gene3D" id="1.20.80.10">
    <property type="match status" value="1"/>
</dbReference>
<sequence>MRPSLPRTPGQHLYSMVMSKLEILEYDYFDLEYMTKEGFLTWLDHEKAVGKQQSQSKEYLFNFAVKFYTPHPNLLEDEYTRYLFALQIKKDLCSGALNCNENTAALLAAFIVQAEIGDFLEDLYLDPGYLLSLKLFKNVSNQFLLKVMECHRTLIGQTPNESDYNLLDTVRKVELYGLKLHVAKDPENVQVGISVCHQGVVVVKGTSKTQTYSWARIRKLSFKRKKFLLKLHPNCLDSVDYSFETRDECKSFWKQCIEHHAFFRSQSVLGSKKKKSQGVTKGSSFVYTGRTQKELIEYVRENYGKLSNFERSASTGRVAKCRAPTYSGALLPTVQKIATNNSNGALTDSGAFYHARSAASGLAAGYSSTPLAGVDILGWFSQ</sequence>
<dbReference type="Pfam" id="PF00373">
    <property type="entry name" value="FERM_M"/>
    <property type="match status" value="1"/>
</dbReference>
<dbReference type="InterPro" id="IPR019748">
    <property type="entry name" value="FERM_central"/>
</dbReference>
<dbReference type="InterPro" id="IPR018980">
    <property type="entry name" value="FERM_PH-like_C"/>
</dbReference>
<dbReference type="AlphaFoldDB" id="A0ABD2Q661"/>
<accession>A0ABD2Q661</accession>
<dbReference type="InterPro" id="IPR051835">
    <property type="entry name" value="RAC1-GEF"/>
</dbReference>
<gene>
    <name evidence="2" type="primary">FRMD7_2</name>
    <name evidence="2" type="ORF">Ciccas_006310</name>
</gene>
<dbReference type="InterPro" id="IPR029071">
    <property type="entry name" value="Ubiquitin-like_domsf"/>
</dbReference>
<dbReference type="InterPro" id="IPR011993">
    <property type="entry name" value="PH-like_dom_sf"/>
</dbReference>
<dbReference type="InterPro" id="IPR014847">
    <property type="entry name" value="FA"/>
</dbReference>